<keyword evidence="3" id="KW-1185">Reference proteome</keyword>
<reference evidence="2" key="1">
    <citation type="submission" date="2023-08" db="EMBL/GenBank/DDBJ databases">
        <authorList>
            <person name="Alioto T."/>
            <person name="Alioto T."/>
            <person name="Gomez Garrido J."/>
        </authorList>
    </citation>
    <scope>NUCLEOTIDE SEQUENCE</scope>
</reference>
<dbReference type="AlphaFoldDB" id="A0AA36BES5"/>
<gene>
    <name evidence="2" type="ORF">OCTVUL_1B020747</name>
</gene>
<feature type="region of interest" description="Disordered" evidence="1">
    <location>
        <begin position="43"/>
        <end position="67"/>
    </location>
</feature>
<name>A0AA36BES5_OCTVU</name>
<evidence type="ECO:0000256" key="1">
    <source>
        <dbReference type="SAM" id="MobiDB-lite"/>
    </source>
</evidence>
<accession>A0AA36BES5</accession>
<protein>
    <submittedName>
        <fullName evidence="2">Uncharacterized protein</fullName>
    </submittedName>
</protein>
<evidence type="ECO:0000313" key="2">
    <source>
        <dbReference type="EMBL" id="CAI9732718.1"/>
    </source>
</evidence>
<sequence>MSSMAVCNLKVECLLDIIVRDVLLNVSEDEEIRLDTMGDSKLDMTLEGAPKTTGTGRLQVSAPLAPL</sequence>
<evidence type="ECO:0000313" key="3">
    <source>
        <dbReference type="Proteomes" id="UP001162480"/>
    </source>
</evidence>
<dbReference type="Proteomes" id="UP001162480">
    <property type="component" value="Chromosome 14"/>
</dbReference>
<organism evidence="2 3">
    <name type="scientific">Octopus vulgaris</name>
    <name type="common">Common octopus</name>
    <dbReference type="NCBI Taxonomy" id="6645"/>
    <lineage>
        <taxon>Eukaryota</taxon>
        <taxon>Metazoa</taxon>
        <taxon>Spiralia</taxon>
        <taxon>Lophotrochozoa</taxon>
        <taxon>Mollusca</taxon>
        <taxon>Cephalopoda</taxon>
        <taxon>Coleoidea</taxon>
        <taxon>Octopodiformes</taxon>
        <taxon>Octopoda</taxon>
        <taxon>Incirrata</taxon>
        <taxon>Octopodidae</taxon>
        <taxon>Octopus</taxon>
    </lineage>
</organism>
<proteinExistence type="predicted"/>
<dbReference type="EMBL" id="OX597827">
    <property type="protein sequence ID" value="CAI9732718.1"/>
    <property type="molecule type" value="Genomic_DNA"/>
</dbReference>